<dbReference type="Pfam" id="PF10022">
    <property type="entry name" value="DUF2264"/>
    <property type="match status" value="1"/>
</dbReference>
<dbReference type="InterPro" id="IPR016624">
    <property type="entry name" value="UCP014753"/>
</dbReference>
<organism evidence="3 4">
    <name type="scientific">Enterocloster alcoholdehydrogenati</name>
    <dbReference type="NCBI Taxonomy" id="2547410"/>
    <lineage>
        <taxon>Bacteria</taxon>
        <taxon>Bacillati</taxon>
        <taxon>Bacillota</taxon>
        <taxon>Clostridia</taxon>
        <taxon>Lachnospirales</taxon>
        <taxon>Lachnospiraceae</taxon>
        <taxon>Enterocloster</taxon>
    </lineage>
</organism>
<dbReference type="Proteomes" id="UP001600894">
    <property type="component" value="Unassembled WGS sequence"/>
</dbReference>
<gene>
    <name evidence="3" type="ORF">F130042H8_13730</name>
</gene>
<feature type="domain" description="DUF2264" evidence="2">
    <location>
        <begin position="352"/>
        <end position="548"/>
    </location>
</feature>
<dbReference type="RefSeq" id="WP_176254615.1">
    <property type="nucleotide sequence ID" value="NZ_BAABXL010000001.1"/>
</dbReference>
<dbReference type="EMBL" id="BAABXL010000001">
    <property type="protein sequence ID" value="GAA6268313.1"/>
    <property type="molecule type" value="Genomic_DNA"/>
</dbReference>
<name>A0ABQ0AWB6_9FIRM</name>
<evidence type="ECO:0000313" key="3">
    <source>
        <dbReference type="EMBL" id="GAA6268313.1"/>
    </source>
</evidence>
<dbReference type="InterPro" id="IPR049237">
    <property type="entry name" value="DUF2264_C"/>
</dbReference>
<dbReference type="InterPro" id="IPR049349">
    <property type="entry name" value="DUF2264_N"/>
</dbReference>
<feature type="domain" description="DUF2264" evidence="1">
    <location>
        <begin position="4"/>
        <end position="345"/>
    </location>
</feature>
<dbReference type="PANTHER" id="PTHR35339">
    <property type="entry name" value="LINALOOL DEHYDRATASE_ISOMERASE DOMAIN-CONTAINING PROTEIN"/>
    <property type="match status" value="1"/>
</dbReference>
<evidence type="ECO:0000259" key="1">
    <source>
        <dbReference type="Pfam" id="PF10022"/>
    </source>
</evidence>
<dbReference type="Pfam" id="PF20938">
    <property type="entry name" value="DUF2264_C"/>
    <property type="match status" value="1"/>
</dbReference>
<dbReference type="PANTHER" id="PTHR35339:SF4">
    <property type="entry name" value="LINALOOL DEHYDRATASE_ISOMERASE DOMAIN-CONTAINING PROTEIN"/>
    <property type="match status" value="1"/>
</dbReference>
<sequence>MKNKSDYQEMLLKMVRPLTRHYTDDGSGLYLGAASAGYGNRIAEMEGFSRVLWGLVSYWAGGGEDETLLATYQRGLAAGTDPTSPFYWGDLHSKDQRMVEMAAISYGIMMVPKKLWEPLTEETKEHLADWLYQINLYSQADNNWHYFKVIVNLALKSVGKRWNPREVEKAMDSYESFYLGNGWYSDGKRPQKDYYVSFGIHFYCLLYARFMEKEDPEHTLLFKERAKTFSKSFIYWFDDEGKALPFGRSLTYRFAQAAFFSACALAGVECFSWGVMKGILSRHLDYWMKQPIFDNGGVLTVGYTYPNLLMSETYNAPGSPYWALKTFIFLSLPDDHPFWKVGEEPLPVLKPVWAIKECDMLICHRPHEAVALTAGQYPTMEHPMAAEKYAKFAYSTVFGYCISRSFHCLEQAGTDSMLTFHVHGMYYVRRRCLEYAVMNREVYAKWSPAEGIEVETWLTPTEGGHRRRHRIVSRLACEAYDCGFSYPDCMEQTHQKEKKGEAAVWDENGESRLEASLGTGVVIHPFSNMNLIFPNVRIPAVKFHICPGITEIESLVTASFTEKEIIIGGGNCYDLRNRYADKTLA</sequence>
<dbReference type="PIRSF" id="PIRSF014753">
    <property type="entry name" value="UCP014753"/>
    <property type="match status" value="1"/>
</dbReference>
<keyword evidence="4" id="KW-1185">Reference proteome</keyword>
<comment type="caution">
    <text evidence="3">The sequence shown here is derived from an EMBL/GenBank/DDBJ whole genome shotgun (WGS) entry which is preliminary data.</text>
</comment>
<proteinExistence type="predicted"/>
<evidence type="ECO:0000259" key="2">
    <source>
        <dbReference type="Pfam" id="PF20938"/>
    </source>
</evidence>
<accession>A0ABQ0AWB6</accession>
<protein>
    <submittedName>
        <fullName evidence="3">DUF2264 domain-containing protein</fullName>
    </submittedName>
</protein>
<evidence type="ECO:0000313" key="4">
    <source>
        <dbReference type="Proteomes" id="UP001600894"/>
    </source>
</evidence>
<reference evidence="3 4" key="1">
    <citation type="submission" date="2024-04" db="EMBL/GenBank/DDBJ databases">
        <title>Defined microbial consortia suppress multidrug-resistant proinflammatory Enterobacteriaceae via ecological control.</title>
        <authorList>
            <person name="Furuichi M."/>
            <person name="Kawaguchi T."/>
            <person name="Pust M."/>
            <person name="Yasuma K."/>
            <person name="Plichta D."/>
            <person name="Hasegawa N."/>
            <person name="Ohya T."/>
            <person name="Bhattarai S."/>
            <person name="Sasajima S."/>
            <person name="Aoto Y."/>
            <person name="Tuganbaev T."/>
            <person name="Yaginuma M."/>
            <person name="Ueda M."/>
            <person name="Okahashi N."/>
            <person name="Amafuji K."/>
            <person name="Kiridooshi Y."/>
            <person name="Sugita K."/>
            <person name="Strazar M."/>
            <person name="Skelly A."/>
            <person name="Suda W."/>
            <person name="Hattori M."/>
            <person name="Nakamoto N."/>
            <person name="Caballero S."/>
            <person name="Norman J."/>
            <person name="Olle B."/>
            <person name="Tanoue T."/>
            <person name="Arita M."/>
            <person name="Bucci V."/>
            <person name="Atarashi K."/>
            <person name="Xavier R."/>
            <person name="Honda K."/>
        </authorList>
    </citation>
    <scope>NUCLEOTIDE SEQUENCE [LARGE SCALE GENOMIC DNA]</scope>
    <source>
        <strain evidence="4">f13</strain>
    </source>
</reference>